<dbReference type="SUPFAM" id="SSF48264">
    <property type="entry name" value="Cytochrome P450"/>
    <property type="match status" value="1"/>
</dbReference>
<evidence type="ECO:0008006" key="3">
    <source>
        <dbReference type="Google" id="ProtNLM"/>
    </source>
</evidence>
<dbReference type="GO" id="GO:0004497">
    <property type="term" value="F:monooxygenase activity"/>
    <property type="evidence" value="ECO:0007669"/>
    <property type="project" value="InterPro"/>
</dbReference>
<organism evidence="1 2">
    <name type="scientific">Phytohabitans rumicis</name>
    <dbReference type="NCBI Taxonomy" id="1076125"/>
    <lineage>
        <taxon>Bacteria</taxon>
        <taxon>Bacillati</taxon>
        <taxon>Actinomycetota</taxon>
        <taxon>Actinomycetes</taxon>
        <taxon>Micromonosporales</taxon>
        <taxon>Micromonosporaceae</taxon>
    </lineage>
</organism>
<dbReference type="Gene3D" id="1.10.630.10">
    <property type="entry name" value="Cytochrome P450"/>
    <property type="match status" value="1"/>
</dbReference>
<reference evidence="1 2" key="2">
    <citation type="submission" date="2020-03" db="EMBL/GenBank/DDBJ databases">
        <authorList>
            <person name="Ichikawa N."/>
            <person name="Kimura A."/>
            <person name="Kitahashi Y."/>
            <person name="Uohara A."/>
        </authorList>
    </citation>
    <scope>NUCLEOTIDE SEQUENCE [LARGE SCALE GENOMIC DNA]</scope>
    <source>
        <strain evidence="1 2">NBRC 108638</strain>
    </source>
</reference>
<evidence type="ECO:0000313" key="2">
    <source>
        <dbReference type="Proteomes" id="UP000482960"/>
    </source>
</evidence>
<dbReference type="InterPro" id="IPR036396">
    <property type="entry name" value="Cyt_P450_sf"/>
</dbReference>
<evidence type="ECO:0000313" key="1">
    <source>
        <dbReference type="EMBL" id="GFJ94920.1"/>
    </source>
</evidence>
<sequence length="63" mass="6182">MTTTRRLATVDVTVGDVAVPAGATVTVDLAAAGLPFGGEPRVCPGRDHALAIAVGAVHGEESG</sequence>
<gene>
    <name evidence="1" type="ORF">Prum_085620</name>
</gene>
<protein>
    <recommendedName>
        <fullName evidence="3">Cytochrome P450</fullName>
    </recommendedName>
</protein>
<dbReference type="GO" id="GO:0005506">
    <property type="term" value="F:iron ion binding"/>
    <property type="evidence" value="ECO:0007669"/>
    <property type="project" value="InterPro"/>
</dbReference>
<comment type="caution">
    <text evidence="1">The sequence shown here is derived from an EMBL/GenBank/DDBJ whole genome shotgun (WGS) entry which is preliminary data.</text>
</comment>
<dbReference type="AlphaFoldDB" id="A0A6V8LH04"/>
<dbReference type="GO" id="GO:0020037">
    <property type="term" value="F:heme binding"/>
    <property type="evidence" value="ECO:0007669"/>
    <property type="project" value="InterPro"/>
</dbReference>
<dbReference type="EMBL" id="BLPG01000001">
    <property type="protein sequence ID" value="GFJ94920.1"/>
    <property type="molecule type" value="Genomic_DNA"/>
</dbReference>
<dbReference type="GO" id="GO:0016705">
    <property type="term" value="F:oxidoreductase activity, acting on paired donors, with incorporation or reduction of molecular oxygen"/>
    <property type="evidence" value="ECO:0007669"/>
    <property type="project" value="InterPro"/>
</dbReference>
<dbReference type="Proteomes" id="UP000482960">
    <property type="component" value="Unassembled WGS sequence"/>
</dbReference>
<accession>A0A6V8LH04</accession>
<proteinExistence type="predicted"/>
<dbReference type="RefSeq" id="WP_173082254.1">
    <property type="nucleotide sequence ID" value="NZ_BLPG01000001.1"/>
</dbReference>
<keyword evidence="2" id="KW-1185">Reference proteome</keyword>
<name>A0A6V8LH04_9ACTN</name>
<reference evidence="1 2" key="1">
    <citation type="submission" date="2020-03" db="EMBL/GenBank/DDBJ databases">
        <title>Whole genome shotgun sequence of Phytohabitans rumicis NBRC 108638.</title>
        <authorList>
            <person name="Komaki H."/>
            <person name="Tamura T."/>
        </authorList>
    </citation>
    <scope>NUCLEOTIDE SEQUENCE [LARGE SCALE GENOMIC DNA]</scope>
    <source>
        <strain evidence="1 2">NBRC 108638</strain>
    </source>
</reference>